<protein>
    <submittedName>
        <fullName evidence="1">Uncharacterized protein</fullName>
    </submittedName>
</protein>
<dbReference type="EMBL" id="JAIWYP010000002">
    <property type="protein sequence ID" value="KAH3869991.1"/>
    <property type="molecule type" value="Genomic_DNA"/>
</dbReference>
<accession>A0A9D4M5J6</accession>
<comment type="caution">
    <text evidence="1">The sequence shown here is derived from an EMBL/GenBank/DDBJ whole genome shotgun (WGS) entry which is preliminary data.</text>
</comment>
<keyword evidence="2" id="KW-1185">Reference proteome</keyword>
<dbReference type="SUPFAM" id="SSF54001">
    <property type="entry name" value="Cysteine proteinases"/>
    <property type="match status" value="1"/>
</dbReference>
<dbReference type="AlphaFoldDB" id="A0A9D4M5J6"/>
<reference evidence="1" key="1">
    <citation type="journal article" date="2019" name="bioRxiv">
        <title>The Genome of the Zebra Mussel, Dreissena polymorpha: A Resource for Invasive Species Research.</title>
        <authorList>
            <person name="McCartney M.A."/>
            <person name="Auch B."/>
            <person name="Kono T."/>
            <person name="Mallez S."/>
            <person name="Zhang Y."/>
            <person name="Obille A."/>
            <person name="Becker A."/>
            <person name="Abrahante J.E."/>
            <person name="Garbe J."/>
            <person name="Badalamenti J.P."/>
            <person name="Herman A."/>
            <person name="Mangelson H."/>
            <person name="Liachko I."/>
            <person name="Sullivan S."/>
            <person name="Sone E.D."/>
            <person name="Koren S."/>
            <person name="Silverstein K.A.T."/>
            <person name="Beckman K.B."/>
            <person name="Gohl D.M."/>
        </authorList>
    </citation>
    <scope>NUCLEOTIDE SEQUENCE</scope>
    <source>
        <strain evidence="1">Duluth1</strain>
        <tissue evidence="1">Whole animal</tissue>
    </source>
</reference>
<organism evidence="1 2">
    <name type="scientific">Dreissena polymorpha</name>
    <name type="common">Zebra mussel</name>
    <name type="synonym">Mytilus polymorpha</name>
    <dbReference type="NCBI Taxonomy" id="45954"/>
    <lineage>
        <taxon>Eukaryota</taxon>
        <taxon>Metazoa</taxon>
        <taxon>Spiralia</taxon>
        <taxon>Lophotrochozoa</taxon>
        <taxon>Mollusca</taxon>
        <taxon>Bivalvia</taxon>
        <taxon>Autobranchia</taxon>
        <taxon>Heteroconchia</taxon>
        <taxon>Euheterodonta</taxon>
        <taxon>Imparidentia</taxon>
        <taxon>Neoheterodontei</taxon>
        <taxon>Myida</taxon>
        <taxon>Dreissenoidea</taxon>
        <taxon>Dreissenidae</taxon>
        <taxon>Dreissena</taxon>
    </lineage>
</organism>
<dbReference type="InterPro" id="IPR038765">
    <property type="entry name" value="Papain-like_cys_pep_sf"/>
</dbReference>
<evidence type="ECO:0000313" key="1">
    <source>
        <dbReference type="EMBL" id="KAH3869991.1"/>
    </source>
</evidence>
<name>A0A9D4M5J6_DREPO</name>
<sequence>METPSDNGRDYQALRKKLLASRSLFVDPEFPPDVKSLNPTGKLSRQLSQIGRVEWKRATVSLNLDNLRK</sequence>
<evidence type="ECO:0000313" key="2">
    <source>
        <dbReference type="Proteomes" id="UP000828390"/>
    </source>
</evidence>
<reference evidence="1" key="2">
    <citation type="submission" date="2020-11" db="EMBL/GenBank/DDBJ databases">
        <authorList>
            <person name="McCartney M.A."/>
            <person name="Auch B."/>
            <person name="Kono T."/>
            <person name="Mallez S."/>
            <person name="Becker A."/>
            <person name="Gohl D.M."/>
            <person name="Silverstein K.A.T."/>
            <person name="Koren S."/>
            <person name="Bechman K.B."/>
            <person name="Herman A."/>
            <person name="Abrahante J.E."/>
            <person name="Garbe J."/>
        </authorList>
    </citation>
    <scope>NUCLEOTIDE SEQUENCE</scope>
    <source>
        <strain evidence="1">Duluth1</strain>
        <tissue evidence="1">Whole animal</tissue>
    </source>
</reference>
<dbReference type="Proteomes" id="UP000828390">
    <property type="component" value="Unassembled WGS sequence"/>
</dbReference>
<proteinExistence type="predicted"/>
<gene>
    <name evidence="1" type="ORF">DPMN_033169</name>
</gene>